<dbReference type="Proteomes" id="UP000317909">
    <property type="component" value="Chromosome"/>
</dbReference>
<gene>
    <name evidence="1" type="ORF">I41_04540</name>
</gene>
<accession>A0A517TSE8</accession>
<name>A0A517TSE8_9BACT</name>
<protein>
    <submittedName>
        <fullName evidence="1">Uncharacterized protein</fullName>
    </submittedName>
</protein>
<organism evidence="1 2">
    <name type="scientific">Lacipirellula limnantheis</name>
    <dbReference type="NCBI Taxonomy" id="2528024"/>
    <lineage>
        <taxon>Bacteria</taxon>
        <taxon>Pseudomonadati</taxon>
        <taxon>Planctomycetota</taxon>
        <taxon>Planctomycetia</taxon>
        <taxon>Pirellulales</taxon>
        <taxon>Lacipirellulaceae</taxon>
        <taxon>Lacipirellula</taxon>
    </lineage>
</organism>
<dbReference type="KEGG" id="llh:I41_04540"/>
<proteinExistence type="predicted"/>
<sequence>MRRGVASFGANTEFAVVSCNEFPHRPQAPEGRSRSVDAVTMHAFRLLKWHAIFSSDETIQSTANLSQKQILKRHTVARCAYRKSKRRRKISPALDLSMFALTRLSIAKSMLNRLTLGDDGRCVVCTELFDSAWFRSLLKQRQLFRMRLARRSQWLLLLVQPLFLEGPTTCHLRESDWP</sequence>
<keyword evidence="2" id="KW-1185">Reference proteome</keyword>
<evidence type="ECO:0000313" key="1">
    <source>
        <dbReference type="EMBL" id="QDT71297.1"/>
    </source>
</evidence>
<dbReference type="EMBL" id="CP036339">
    <property type="protein sequence ID" value="QDT71297.1"/>
    <property type="molecule type" value="Genomic_DNA"/>
</dbReference>
<reference evidence="1 2" key="1">
    <citation type="submission" date="2019-02" db="EMBL/GenBank/DDBJ databases">
        <title>Deep-cultivation of Planctomycetes and their phenomic and genomic characterization uncovers novel biology.</title>
        <authorList>
            <person name="Wiegand S."/>
            <person name="Jogler M."/>
            <person name="Boedeker C."/>
            <person name="Pinto D."/>
            <person name="Vollmers J."/>
            <person name="Rivas-Marin E."/>
            <person name="Kohn T."/>
            <person name="Peeters S.H."/>
            <person name="Heuer A."/>
            <person name="Rast P."/>
            <person name="Oberbeckmann S."/>
            <person name="Bunk B."/>
            <person name="Jeske O."/>
            <person name="Meyerdierks A."/>
            <person name="Storesund J.E."/>
            <person name="Kallscheuer N."/>
            <person name="Luecker S."/>
            <person name="Lage O.M."/>
            <person name="Pohl T."/>
            <person name="Merkel B.J."/>
            <person name="Hornburger P."/>
            <person name="Mueller R.-W."/>
            <person name="Bruemmer F."/>
            <person name="Labrenz M."/>
            <person name="Spormann A.M."/>
            <person name="Op den Camp H."/>
            <person name="Overmann J."/>
            <person name="Amann R."/>
            <person name="Jetten M.S.M."/>
            <person name="Mascher T."/>
            <person name="Medema M.H."/>
            <person name="Devos D.P."/>
            <person name="Kaster A.-K."/>
            <person name="Ovreas L."/>
            <person name="Rohde M."/>
            <person name="Galperin M.Y."/>
            <person name="Jogler C."/>
        </authorList>
    </citation>
    <scope>NUCLEOTIDE SEQUENCE [LARGE SCALE GENOMIC DNA]</scope>
    <source>
        <strain evidence="1 2">I41</strain>
    </source>
</reference>
<dbReference type="AlphaFoldDB" id="A0A517TSE8"/>
<evidence type="ECO:0000313" key="2">
    <source>
        <dbReference type="Proteomes" id="UP000317909"/>
    </source>
</evidence>